<dbReference type="PANTHER" id="PTHR23138:SF87">
    <property type="entry name" value="E3 SUMO-PROTEIN LIGASE RANBP2"/>
    <property type="match status" value="1"/>
</dbReference>
<feature type="compositionally biased region" description="Low complexity" evidence="5">
    <location>
        <begin position="347"/>
        <end position="364"/>
    </location>
</feature>
<evidence type="ECO:0000313" key="8">
    <source>
        <dbReference type="EMBL" id="KAK0403538.1"/>
    </source>
</evidence>
<dbReference type="PANTHER" id="PTHR23138">
    <property type="entry name" value="RAN BINDING PROTEIN"/>
    <property type="match status" value="1"/>
</dbReference>
<dbReference type="Gene3D" id="4.10.1060.10">
    <property type="entry name" value="Zinc finger, RanBP2-type"/>
    <property type="match status" value="1"/>
</dbReference>
<feature type="domain" description="RanBP2-type" evidence="7">
    <location>
        <begin position="227"/>
        <end position="256"/>
    </location>
</feature>
<feature type="compositionally biased region" description="Polar residues" evidence="5">
    <location>
        <begin position="247"/>
        <end position="256"/>
    </location>
</feature>
<dbReference type="SMART" id="SM00160">
    <property type="entry name" value="RanBD"/>
    <property type="match status" value="1"/>
</dbReference>
<dbReference type="GO" id="GO:0005096">
    <property type="term" value="F:GTPase activator activity"/>
    <property type="evidence" value="ECO:0007669"/>
    <property type="project" value="TreeGrafter"/>
</dbReference>
<reference evidence="8" key="1">
    <citation type="submission" date="2023-06" db="EMBL/GenBank/DDBJ databases">
        <title>Genomic analysis of the entomopathogenic nematode Steinernema hermaphroditum.</title>
        <authorList>
            <person name="Schwarz E.M."/>
            <person name="Heppert J.K."/>
            <person name="Baniya A."/>
            <person name="Schwartz H.T."/>
            <person name="Tan C.-H."/>
            <person name="Antoshechkin I."/>
            <person name="Sternberg P.W."/>
            <person name="Goodrich-Blair H."/>
            <person name="Dillman A.R."/>
        </authorList>
    </citation>
    <scope>NUCLEOTIDE SEQUENCE</scope>
    <source>
        <strain evidence="8">PS9179</strain>
        <tissue evidence="8">Whole animal</tissue>
    </source>
</reference>
<dbReference type="SUPFAM" id="SSF90209">
    <property type="entry name" value="Ran binding protein zinc finger-like"/>
    <property type="match status" value="1"/>
</dbReference>
<evidence type="ECO:0000259" key="7">
    <source>
        <dbReference type="PROSITE" id="PS50199"/>
    </source>
</evidence>
<keyword evidence="1" id="KW-0479">Metal-binding</keyword>
<dbReference type="InterPro" id="IPR001876">
    <property type="entry name" value="Znf_RanBP2"/>
</dbReference>
<evidence type="ECO:0000259" key="6">
    <source>
        <dbReference type="PROSITE" id="PS50196"/>
    </source>
</evidence>
<dbReference type="GO" id="GO:0005737">
    <property type="term" value="C:cytoplasm"/>
    <property type="evidence" value="ECO:0007669"/>
    <property type="project" value="TreeGrafter"/>
</dbReference>
<dbReference type="GO" id="GO:0005643">
    <property type="term" value="C:nuclear pore"/>
    <property type="evidence" value="ECO:0007669"/>
    <property type="project" value="TreeGrafter"/>
</dbReference>
<dbReference type="Proteomes" id="UP001175271">
    <property type="component" value="Unassembled WGS sequence"/>
</dbReference>
<protein>
    <recommendedName>
        <fullName evidence="10">RanBP2-type domain-containing protein</fullName>
    </recommendedName>
</protein>
<dbReference type="PROSITE" id="PS01358">
    <property type="entry name" value="ZF_RANBP2_1"/>
    <property type="match status" value="1"/>
</dbReference>
<dbReference type="Pfam" id="PF00638">
    <property type="entry name" value="Ran_BP1"/>
    <property type="match status" value="1"/>
</dbReference>
<keyword evidence="9" id="KW-1185">Reference proteome</keyword>
<evidence type="ECO:0000256" key="3">
    <source>
        <dbReference type="ARBA" id="ARBA00022833"/>
    </source>
</evidence>
<gene>
    <name evidence="8" type="ORF">QR680_016982</name>
</gene>
<dbReference type="InterPro" id="IPR011993">
    <property type="entry name" value="PH-like_dom_sf"/>
</dbReference>
<accession>A0AA39HCX2</accession>
<organism evidence="8 9">
    <name type="scientific">Steinernema hermaphroditum</name>
    <dbReference type="NCBI Taxonomy" id="289476"/>
    <lineage>
        <taxon>Eukaryota</taxon>
        <taxon>Metazoa</taxon>
        <taxon>Ecdysozoa</taxon>
        <taxon>Nematoda</taxon>
        <taxon>Chromadorea</taxon>
        <taxon>Rhabditida</taxon>
        <taxon>Tylenchina</taxon>
        <taxon>Panagrolaimomorpha</taxon>
        <taxon>Strongyloidoidea</taxon>
        <taxon>Steinernematidae</taxon>
        <taxon>Steinernema</taxon>
    </lineage>
</organism>
<dbReference type="InterPro" id="IPR000156">
    <property type="entry name" value="Ran_bind_dom"/>
</dbReference>
<dbReference type="GO" id="GO:0008270">
    <property type="term" value="F:zinc ion binding"/>
    <property type="evidence" value="ECO:0007669"/>
    <property type="project" value="UniProtKB-KW"/>
</dbReference>
<evidence type="ECO:0000256" key="2">
    <source>
        <dbReference type="ARBA" id="ARBA00022771"/>
    </source>
</evidence>
<dbReference type="AlphaFoldDB" id="A0AA39HCX2"/>
<keyword evidence="2 4" id="KW-0863">Zinc-finger</keyword>
<dbReference type="PROSITE" id="PS50196">
    <property type="entry name" value="RANBD1"/>
    <property type="match status" value="1"/>
</dbReference>
<dbReference type="InterPro" id="IPR045255">
    <property type="entry name" value="RanBP1-like"/>
</dbReference>
<sequence>MTRTDASRFLADFQEMQERNNRNLTQMMGDIAEQLAQLRLSQERISQELTMLQSSVKTAAVVEESKLWRQWAQASINAQANAQKEQMDRMLTMFSMMGIAGAPAQQPQVPMNMQHQAMLMQQRLIQQAQEQQAAQYLMQMQAQAQAAATPVVPQAPAVTTTHVAPQAVAVTATPVARQAVAVTATPAVPQVTAVTQAASPLTSVAAPAQPVKTEEKPKGWGDAWKPKPGSWECKGCYIRNQADVSTCPSCGTNKDGSSGKPDPFAKTAAATKPVTGPSSGGFSFGLSAPKEATPAPAKQEATPTPAATTEKPTEPAKPSFAFKSFGSSATTATTPAPAPTSAPAPTKPLFNFTPSSTPSSTATATTAASQIPVCKPNFSFTAASANTSSTSGSCCYPKLSPQSRRLAATPVSFSFTTTTAAASSPADTSASETKVFGGFGSGQKVSFQSVTSGAADIFAGKQSSTSSFGDPKAFKFGQTKTDAVKTDNPSTSKPDNDNEDADEEYEPDAHFEPVIPLPSLVEVKTGEEEEEVLFSERARLYRYVAETKEYKERGTGEIKVLRHPATNRYRVVMRREQVLKLCANFSLLPGMKVTARSDGKPTCMFSAMDFAEDSSGEQLTLTVRFRTEESRNTFLQLFEKGVEAAAVRQSQTDDVAKQVSEEAVEDEDDRKVFELEVTATLTEAYPSPLRPAKGSKNTRMRLECLYEELHGVGPVYRIYFYNTTTQKLEFSHFIRDEINLTDREEGVSYTATNPDGVTYRIDITFDSAEDDDVFRDNFHDGVVLIEGDYEGEEDYEYEDYEEAEEDE</sequence>
<comment type="caution">
    <text evidence="8">The sequence shown here is derived from an EMBL/GenBank/DDBJ whole genome shotgun (WGS) entry which is preliminary data.</text>
</comment>
<feature type="domain" description="RanBD1" evidence="6">
    <location>
        <begin position="510"/>
        <end position="647"/>
    </location>
</feature>
<feature type="region of interest" description="Disordered" evidence="5">
    <location>
        <begin position="478"/>
        <end position="507"/>
    </location>
</feature>
<keyword evidence="3" id="KW-0862">Zinc</keyword>
<feature type="compositionally biased region" description="Pro residues" evidence="5">
    <location>
        <begin position="336"/>
        <end position="346"/>
    </location>
</feature>
<evidence type="ECO:0008006" key="10">
    <source>
        <dbReference type="Google" id="ProtNLM"/>
    </source>
</evidence>
<evidence type="ECO:0000256" key="1">
    <source>
        <dbReference type="ARBA" id="ARBA00022723"/>
    </source>
</evidence>
<evidence type="ECO:0000313" key="9">
    <source>
        <dbReference type="Proteomes" id="UP001175271"/>
    </source>
</evidence>
<dbReference type="EMBL" id="JAUCMV010000004">
    <property type="protein sequence ID" value="KAK0403538.1"/>
    <property type="molecule type" value="Genomic_DNA"/>
</dbReference>
<evidence type="ECO:0000256" key="5">
    <source>
        <dbReference type="SAM" id="MobiDB-lite"/>
    </source>
</evidence>
<proteinExistence type="predicted"/>
<feature type="region of interest" description="Disordered" evidence="5">
    <location>
        <begin position="247"/>
        <end position="364"/>
    </location>
</feature>
<dbReference type="CDD" id="cd00835">
    <property type="entry name" value="RanBD_family"/>
    <property type="match status" value="1"/>
</dbReference>
<dbReference type="InterPro" id="IPR036443">
    <property type="entry name" value="Znf_RanBP2_sf"/>
</dbReference>
<dbReference type="SUPFAM" id="SSF50729">
    <property type="entry name" value="PH domain-like"/>
    <property type="match status" value="1"/>
</dbReference>
<feature type="compositionally biased region" description="Low complexity" evidence="5">
    <location>
        <begin position="284"/>
        <end position="335"/>
    </location>
</feature>
<dbReference type="Gene3D" id="2.30.29.30">
    <property type="entry name" value="Pleckstrin-homology domain (PH domain)/Phosphotyrosine-binding domain (PTB)"/>
    <property type="match status" value="1"/>
</dbReference>
<name>A0AA39HCX2_9BILA</name>
<feature type="compositionally biased region" description="Acidic residues" evidence="5">
    <location>
        <begin position="497"/>
        <end position="506"/>
    </location>
</feature>
<dbReference type="PROSITE" id="PS50199">
    <property type="entry name" value="ZF_RANBP2_2"/>
    <property type="match status" value="1"/>
</dbReference>
<evidence type="ECO:0000256" key="4">
    <source>
        <dbReference type="PROSITE-ProRule" id="PRU00322"/>
    </source>
</evidence>